<accession>A0A2H3JFY8</accession>
<gene>
    <name evidence="2" type="ORF">WOLCODRAFT_155571</name>
</gene>
<organism evidence="2 3">
    <name type="scientific">Wolfiporia cocos (strain MD-104)</name>
    <name type="common">Brown rot fungus</name>
    <dbReference type="NCBI Taxonomy" id="742152"/>
    <lineage>
        <taxon>Eukaryota</taxon>
        <taxon>Fungi</taxon>
        <taxon>Dikarya</taxon>
        <taxon>Basidiomycota</taxon>
        <taxon>Agaricomycotina</taxon>
        <taxon>Agaricomycetes</taxon>
        <taxon>Polyporales</taxon>
        <taxon>Phaeolaceae</taxon>
        <taxon>Wolfiporia</taxon>
    </lineage>
</organism>
<sequence length="116" mass="12425">MLSPGMGSSSGKRKKKGRADDAGTMFSTSSHLSKQDICKMPSKSLKLSFPCEVEVEIVTSTVQPALMVQPTLMVHTFTFTLPVAIAPLASSPLTDVLRPIHMYPSSVLLSPSPGFM</sequence>
<dbReference type="AlphaFoldDB" id="A0A2H3JFY8"/>
<protein>
    <submittedName>
        <fullName evidence="2">Uncharacterized protein</fullName>
    </submittedName>
</protein>
<feature type="region of interest" description="Disordered" evidence="1">
    <location>
        <begin position="1"/>
        <end position="27"/>
    </location>
</feature>
<proteinExistence type="predicted"/>
<name>A0A2H3JFY8_WOLCO</name>
<dbReference type="STRING" id="742152.A0A2H3JFY8"/>
<dbReference type="EMBL" id="KB467832">
    <property type="protein sequence ID" value="PCH34917.1"/>
    <property type="molecule type" value="Genomic_DNA"/>
</dbReference>
<evidence type="ECO:0000313" key="3">
    <source>
        <dbReference type="Proteomes" id="UP000218811"/>
    </source>
</evidence>
<feature type="compositionally biased region" description="Low complexity" evidence="1">
    <location>
        <begin position="1"/>
        <end position="10"/>
    </location>
</feature>
<keyword evidence="3" id="KW-1185">Reference proteome</keyword>
<evidence type="ECO:0000313" key="2">
    <source>
        <dbReference type="EMBL" id="PCH34917.1"/>
    </source>
</evidence>
<reference evidence="2 3" key="1">
    <citation type="journal article" date="2012" name="Science">
        <title>The Paleozoic origin of enzymatic lignin decomposition reconstructed from 31 fungal genomes.</title>
        <authorList>
            <person name="Floudas D."/>
            <person name="Binder M."/>
            <person name="Riley R."/>
            <person name="Barry K."/>
            <person name="Blanchette R.A."/>
            <person name="Henrissat B."/>
            <person name="Martinez A.T."/>
            <person name="Otillar R."/>
            <person name="Spatafora J.W."/>
            <person name="Yadav J.S."/>
            <person name="Aerts A."/>
            <person name="Benoit I."/>
            <person name="Boyd A."/>
            <person name="Carlson A."/>
            <person name="Copeland A."/>
            <person name="Coutinho P.M."/>
            <person name="de Vries R.P."/>
            <person name="Ferreira P."/>
            <person name="Findley K."/>
            <person name="Foster B."/>
            <person name="Gaskell J."/>
            <person name="Glotzer D."/>
            <person name="Gorecki P."/>
            <person name="Heitman J."/>
            <person name="Hesse C."/>
            <person name="Hori C."/>
            <person name="Igarashi K."/>
            <person name="Jurgens J.A."/>
            <person name="Kallen N."/>
            <person name="Kersten P."/>
            <person name="Kohler A."/>
            <person name="Kuees U."/>
            <person name="Kumar T.K.A."/>
            <person name="Kuo A."/>
            <person name="LaButti K."/>
            <person name="Larrondo L.F."/>
            <person name="Lindquist E."/>
            <person name="Ling A."/>
            <person name="Lombard V."/>
            <person name="Lucas S."/>
            <person name="Lundell T."/>
            <person name="Martin R."/>
            <person name="McLaughlin D.J."/>
            <person name="Morgenstern I."/>
            <person name="Morin E."/>
            <person name="Murat C."/>
            <person name="Nagy L.G."/>
            <person name="Nolan M."/>
            <person name="Ohm R.A."/>
            <person name="Patyshakuliyeva A."/>
            <person name="Rokas A."/>
            <person name="Ruiz-Duenas F.J."/>
            <person name="Sabat G."/>
            <person name="Salamov A."/>
            <person name="Samejima M."/>
            <person name="Schmutz J."/>
            <person name="Slot J.C."/>
            <person name="St John F."/>
            <person name="Stenlid J."/>
            <person name="Sun H."/>
            <person name="Sun S."/>
            <person name="Syed K."/>
            <person name="Tsang A."/>
            <person name="Wiebenga A."/>
            <person name="Young D."/>
            <person name="Pisabarro A."/>
            <person name="Eastwood D.C."/>
            <person name="Martin F."/>
            <person name="Cullen D."/>
            <person name="Grigoriev I.V."/>
            <person name="Hibbett D.S."/>
        </authorList>
    </citation>
    <scope>NUCLEOTIDE SEQUENCE [LARGE SCALE GENOMIC DNA]</scope>
    <source>
        <strain evidence="2 3">MD-104</strain>
    </source>
</reference>
<dbReference type="Proteomes" id="UP000218811">
    <property type="component" value="Unassembled WGS sequence"/>
</dbReference>
<evidence type="ECO:0000256" key="1">
    <source>
        <dbReference type="SAM" id="MobiDB-lite"/>
    </source>
</evidence>